<feature type="domain" description="Cas10/Cmr2 second palm" evidence="3">
    <location>
        <begin position="226"/>
        <end position="386"/>
    </location>
</feature>
<dbReference type="Pfam" id="PF22335">
    <property type="entry name" value="Cas10-Cmr2_palm2"/>
    <property type="match status" value="1"/>
</dbReference>
<dbReference type="AlphaFoldDB" id="A0A662Z7U5"/>
<accession>A0A662Z7U5</accession>
<dbReference type="InterPro" id="IPR043128">
    <property type="entry name" value="Rev_trsase/Diguanyl_cyclase"/>
</dbReference>
<dbReference type="InterPro" id="IPR054767">
    <property type="entry name" value="Cas10-Cmr2_palm2"/>
</dbReference>
<dbReference type="Proteomes" id="UP000243374">
    <property type="component" value="Unassembled WGS sequence"/>
</dbReference>
<proteinExistence type="predicted"/>
<dbReference type="OrthoDB" id="442064at2"/>
<name>A0A662Z7U5_9GAMM</name>
<dbReference type="GO" id="GO:0051607">
    <property type="term" value="P:defense response to virus"/>
    <property type="evidence" value="ECO:0007669"/>
    <property type="project" value="UniProtKB-KW"/>
</dbReference>
<protein>
    <recommendedName>
        <fullName evidence="3">Cas10/Cmr2 second palm domain-containing protein</fullName>
    </recommendedName>
</protein>
<dbReference type="Gene3D" id="3.30.70.270">
    <property type="match status" value="1"/>
</dbReference>
<reference evidence="4 5" key="1">
    <citation type="submission" date="2016-10" db="EMBL/GenBank/DDBJ databases">
        <authorList>
            <person name="Varghese N."/>
            <person name="Submissions S."/>
        </authorList>
    </citation>
    <scope>NUCLEOTIDE SEQUENCE [LARGE SCALE GENOMIC DNA]</scope>
    <source>
        <strain evidence="4 5">22B</strain>
    </source>
</reference>
<evidence type="ECO:0000256" key="2">
    <source>
        <dbReference type="ARBA" id="ARBA00023118"/>
    </source>
</evidence>
<evidence type="ECO:0000256" key="1">
    <source>
        <dbReference type="ARBA" id="ARBA00022741"/>
    </source>
</evidence>
<dbReference type="EMBL" id="FOSF01000009">
    <property type="protein sequence ID" value="SFJ95361.1"/>
    <property type="molecule type" value="Genomic_DNA"/>
</dbReference>
<evidence type="ECO:0000313" key="5">
    <source>
        <dbReference type="Proteomes" id="UP000243374"/>
    </source>
</evidence>
<dbReference type="RefSeq" id="WP_074839725.1">
    <property type="nucleotide sequence ID" value="NZ_CP047056.1"/>
</dbReference>
<evidence type="ECO:0000313" key="4">
    <source>
        <dbReference type="EMBL" id="SFJ95361.1"/>
    </source>
</evidence>
<keyword evidence="2" id="KW-0051">Antiviral defense</keyword>
<evidence type="ECO:0000259" key="3">
    <source>
        <dbReference type="Pfam" id="PF22335"/>
    </source>
</evidence>
<keyword evidence="5" id="KW-1185">Reference proteome</keyword>
<organism evidence="4 5">
    <name type="scientific">Succinivibrio dextrinosolvens</name>
    <dbReference type="NCBI Taxonomy" id="83771"/>
    <lineage>
        <taxon>Bacteria</taxon>
        <taxon>Pseudomonadati</taxon>
        <taxon>Pseudomonadota</taxon>
        <taxon>Gammaproteobacteria</taxon>
        <taxon>Aeromonadales</taxon>
        <taxon>Succinivibrionaceae</taxon>
        <taxon>Succinivibrio</taxon>
    </lineage>
</organism>
<sequence length="560" mass="63026">MANDLTYAIVEVGGIQNYILSTGKLREMIGGSQLIEDLSKGILERECKALNLDLIEPQNATEPTGNKVLALQRNAGEIHLLFSSREIAKKFISHFIFKISSDYPGIPLFGALNDEEHNCTWTDKDSYRQCRASAQKGITKLRNNAPVNTGMSMLPLCQMAGLDGLPAVDRIGDDFISVCSKSRQSRDLLEAADERLRQRFETVLPSEVKVIWTDDIEELAGSGDKIAYIHIDGNDLGKLFRSFLESDDYKNLNVQDSIKAMADLSKLVESSTRKAMDEGLKAIMSYEYEVKVWQEKGRNKLVVPARPLVQGGDDVTIVMRADLALLFISRFVNTFEKEAVCKLSNKEIQLSVGAGMVICQKGYPFIRAFNLSEELLKNAKELTKDEAVRPSSLDYLVITNEVENDLELIRHHIAKTADKKTMLTAKPLILSHNNLHDFVDKGLMVLNKLPRSTVRPALNQCRKGKDESRSAFETLERNIRRELGGRKDSNLMSPDEFKSVFPDNSFFTTVHKEIAGKSVEATYVGDWLELAHLLPNYHDERSYSVRVERYLALLKDGEEK</sequence>
<gene>
    <name evidence="4" type="ORF">SAMN04487865_100952</name>
</gene>
<keyword evidence="1" id="KW-0547">Nucleotide-binding</keyword>
<dbReference type="GO" id="GO:0000166">
    <property type="term" value="F:nucleotide binding"/>
    <property type="evidence" value="ECO:0007669"/>
    <property type="project" value="UniProtKB-KW"/>
</dbReference>